<reference evidence="4" key="2">
    <citation type="journal article" date="2023" name="IMA Fungus">
        <title>Comparative genomic study of the Penicillium genus elucidates a diverse pangenome and 15 lateral gene transfer events.</title>
        <authorList>
            <person name="Petersen C."/>
            <person name="Sorensen T."/>
            <person name="Nielsen M.R."/>
            <person name="Sondergaard T.E."/>
            <person name="Sorensen J.L."/>
            <person name="Fitzpatrick D.A."/>
            <person name="Frisvad J.C."/>
            <person name="Nielsen K.L."/>
        </authorList>
    </citation>
    <scope>NUCLEOTIDE SEQUENCE</scope>
    <source>
        <strain evidence="4">IBT 17660</strain>
    </source>
</reference>
<reference evidence="4" key="1">
    <citation type="submission" date="2022-12" db="EMBL/GenBank/DDBJ databases">
        <authorList>
            <person name="Petersen C."/>
        </authorList>
    </citation>
    <scope>NUCLEOTIDE SEQUENCE</scope>
    <source>
        <strain evidence="4">IBT 17660</strain>
    </source>
</reference>
<feature type="compositionally biased region" description="Polar residues" evidence="2">
    <location>
        <begin position="230"/>
        <end position="253"/>
    </location>
</feature>
<dbReference type="SUPFAM" id="SSF46689">
    <property type="entry name" value="Homeodomain-like"/>
    <property type="match status" value="2"/>
</dbReference>
<dbReference type="Pfam" id="PF03221">
    <property type="entry name" value="HTH_Tnp_Tc5"/>
    <property type="match status" value="1"/>
</dbReference>
<dbReference type="PANTHER" id="PTHR19303">
    <property type="entry name" value="TRANSPOSON"/>
    <property type="match status" value="1"/>
</dbReference>
<proteinExistence type="predicted"/>
<sequence>METEPHSGPEGEFPHSPWVEIGTFTSPQHSPPMPEYSGFDYGPSQLMAVDSYGMSIPPPYTSMPLPMPSHSWPSMLTTHSPFAASGLPVCTTPTTLTDDDRRQMCIYHEENKTAKQTDIGALFGVERSTVSKVLRQKEKYLNPEDGSRSPIKRPKGRVPDIEKALSNWARNYQRQGYPLSDEMIKEKALFFASTCGCPEGKEKVCTAAWLEKFKHKNHLLGAKVRRGSTEIRSGSNSPTQLNTDFGSALQSPTGPSPTSPIDGFGSPLSPTSQEGIKRDMAELPDLTGGYQHGYSKSTTSLDTSSAGMVSPTSTLVSDSPFTPTSQSRLPAANSNNRPRSQTFPSVPIDPTLLSADETTGPHPPKRELQESLSVSILQSPLEMDDPKPAMRPVHQTNVIKRNRSNPEITTKSMPPPPKSTTISPISSPGSPTQDEARRALELVINYFDHQPSGLAAQEYMTIGKLMERLELAKSQAGFLLGGLPRIDEHEDVPIPRVTKKRSIHNLG</sequence>
<feature type="compositionally biased region" description="Basic and acidic residues" evidence="2">
    <location>
        <begin position="1"/>
        <end position="13"/>
    </location>
</feature>
<organism evidence="4 5">
    <name type="scientific">Penicillium desertorum</name>
    <dbReference type="NCBI Taxonomy" id="1303715"/>
    <lineage>
        <taxon>Eukaryota</taxon>
        <taxon>Fungi</taxon>
        <taxon>Dikarya</taxon>
        <taxon>Ascomycota</taxon>
        <taxon>Pezizomycotina</taxon>
        <taxon>Eurotiomycetes</taxon>
        <taxon>Eurotiomycetidae</taxon>
        <taxon>Eurotiales</taxon>
        <taxon>Aspergillaceae</taxon>
        <taxon>Penicillium</taxon>
    </lineage>
</organism>
<evidence type="ECO:0000256" key="1">
    <source>
        <dbReference type="ARBA" id="ARBA00023125"/>
    </source>
</evidence>
<dbReference type="SMART" id="SM00674">
    <property type="entry name" value="CENPB"/>
    <property type="match status" value="1"/>
</dbReference>
<dbReference type="GO" id="GO:0003677">
    <property type="term" value="F:DNA binding"/>
    <property type="evidence" value="ECO:0007669"/>
    <property type="project" value="UniProtKB-KW"/>
</dbReference>
<dbReference type="Proteomes" id="UP001147760">
    <property type="component" value="Unassembled WGS sequence"/>
</dbReference>
<keyword evidence="5" id="KW-1185">Reference proteome</keyword>
<comment type="caution">
    <text evidence="4">The sequence shown here is derived from an EMBL/GenBank/DDBJ whole genome shotgun (WGS) entry which is preliminary data.</text>
</comment>
<feature type="domain" description="HTH CENPB-type" evidence="3">
    <location>
        <begin position="149"/>
        <end position="223"/>
    </location>
</feature>
<dbReference type="PANTHER" id="PTHR19303:SF70">
    <property type="entry name" value="HTH CENPB-TYPE DOMAIN-CONTAINING PROTEIN"/>
    <property type="match status" value="1"/>
</dbReference>
<dbReference type="AlphaFoldDB" id="A0A9X0BX10"/>
<keyword evidence="1" id="KW-0238">DNA-binding</keyword>
<dbReference type="PROSITE" id="PS51253">
    <property type="entry name" value="HTH_CENPB"/>
    <property type="match status" value="1"/>
</dbReference>
<feature type="region of interest" description="Disordered" evidence="2">
    <location>
        <begin position="1"/>
        <end position="36"/>
    </location>
</feature>
<evidence type="ECO:0000256" key="2">
    <source>
        <dbReference type="SAM" id="MobiDB-lite"/>
    </source>
</evidence>
<dbReference type="Gene3D" id="1.10.10.60">
    <property type="entry name" value="Homeodomain-like"/>
    <property type="match status" value="2"/>
</dbReference>
<accession>A0A9X0BX10</accession>
<feature type="compositionally biased region" description="Polar residues" evidence="2">
    <location>
        <begin position="294"/>
        <end position="344"/>
    </location>
</feature>
<dbReference type="InterPro" id="IPR006600">
    <property type="entry name" value="HTH_CenpB_DNA-bd_dom"/>
</dbReference>
<dbReference type="GO" id="GO:0005634">
    <property type="term" value="C:nucleus"/>
    <property type="evidence" value="ECO:0007669"/>
    <property type="project" value="TreeGrafter"/>
</dbReference>
<feature type="region of interest" description="Disordered" evidence="2">
    <location>
        <begin position="404"/>
        <end position="433"/>
    </location>
</feature>
<gene>
    <name evidence="4" type="ORF">N7530_001575</name>
</gene>
<dbReference type="InterPro" id="IPR009057">
    <property type="entry name" value="Homeodomain-like_sf"/>
</dbReference>
<protein>
    <recommendedName>
        <fullName evidence="3">HTH CENPB-type domain-containing protein</fullName>
    </recommendedName>
</protein>
<evidence type="ECO:0000259" key="3">
    <source>
        <dbReference type="PROSITE" id="PS51253"/>
    </source>
</evidence>
<dbReference type="OrthoDB" id="9909311at2759"/>
<name>A0A9X0BX10_9EURO</name>
<dbReference type="EMBL" id="JAPWDO010000001">
    <property type="protein sequence ID" value="KAJ5487275.1"/>
    <property type="molecule type" value="Genomic_DNA"/>
</dbReference>
<feature type="compositionally biased region" description="Low complexity" evidence="2">
    <location>
        <begin position="419"/>
        <end position="432"/>
    </location>
</feature>
<evidence type="ECO:0000313" key="4">
    <source>
        <dbReference type="EMBL" id="KAJ5487275.1"/>
    </source>
</evidence>
<evidence type="ECO:0000313" key="5">
    <source>
        <dbReference type="Proteomes" id="UP001147760"/>
    </source>
</evidence>
<feature type="region of interest" description="Disordered" evidence="2">
    <location>
        <begin position="226"/>
        <end position="369"/>
    </location>
</feature>
<dbReference type="InterPro" id="IPR050863">
    <property type="entry name" value="CenT-Element_Derived"/>
</dbReference>